<gene>
    <name evidence="1" type="primary">Acey_s0113.g369</name>
    <name evidence="1" type="ORF">Y032_0113g369</name>
</gene>
<protein>
    <submittedName>
        <fullName evidence="1">Uncharacterized protein</fullName>
    </submittedName>
</protein>
<proteinExistence type="predicted"/>
<accession>A0A016TCN5</accession>
<name>A0A016TCN5_9BILA</name>
<comment type="caution">
    <text evidence="1">The sequence shown here is derived from an EMBL/GenBank/DDBJ whole genome shotgun (WGS) entry which is preliminary data.</text>
</comment>
<evidence type="ECO:0000313" key="1">
    <source>
        <dbReference type="EMBL" id="EYC00724.1"/>
    </source>
</evidence>
<sequence>MEMRISGAVVHVKRSTLSRLVGGCDNGAYRLRALTTDSRSSHVSVATLHRHGSLPNRAGWLFRLESSPSLYPCGDRRSWRSLGKL</sequence>
<reference evidence="2" key="1">
    <citation type="journal article" date="2015" name="Nat. Genet.">
        <title>The genome and transcriptome of the zoonotic hookworm Ancylostoma ceylanicum identify infection-specific gene families.</title>
        <authorList>
            <person name="Schwarz E.M."/>
            <person name="Hu Y."/>
            <person name="Antoshechkin I."/>
            <person name="Miller M.M."/>
            <person name="Sternberg P.W."/>
            <person name="Aroian R.V."/>
        </authorList>
    </citation>
    <scope>NUCLEOTIDE SEQUENCE</scope>
    <source>
        <strain evidence="2">HY135</strain>
    </source>
</reference>
<dbReference type="Proteomes" id="UP000024635">
    <property type="component" value="Unassembled WGS sequence"/>
</dbReference>
<organism evidence="1 2">
    <name type="scientific">Ancylostoma ceylanicum</name>
    <dbReference type="NCBI Taxonomy" id="53326"/>
    <lineage>
        <taxon>Eukaryota</taxon>
        <taxon>Metazoa</taxon>
        <taxon>Ecdysozoa</taxon>
        <taxon>Nematoda</taxon>
        <taxon>Chromadorea</taxon>
        <taxon>Rhabditida</taxon>
        <taxon>Rhabditina</taxon>
        <taxon>Rhabditomorpha</taxon>
        <taxon>Strongyloidea</taxon>
        <taxon>Ancylostomatidae</taxon>
        <taxon>Ancylostomatinae</taxon>
        <taxon>Ancylostoma</taxon>
    </lineage>
</organism>
<keyword evidence="2" id="KW-1185">Reference proteome</keyword>
<dbReference type="AlphaFoldDB" id="A0A016TCN5"/>
<dbReference type="EMBL" id="JARK01001449">
    <property type="protein sequence ID" value="EYC00724.1"/>
    <property type="molecule type" value="Genomic_DNA"/>
</dbReference>
<evidence type="ECO:0000313" key="2">
    <source>
        <dbReference type="Proteomes" id="UP000024635"/>
    </source>
</evidence>